<protein>
    <submittedName>
        <fullName evidence="9">Uncharacterized protein</fullName>
    </submittedName>
</protein>
<proteinExistence type="predicted"/>
<evidence type="ECO:0000256" key="5">
    <source>
        <dbReference type="ARBA" id="ARBA00022692"/>
    </source>
</evidence>
<evidence type="ECO:0000256" key="1">
    <source>
        <dbReference type="ARBA" id="ARBA00004651"/>
    </source>
</evidence>
<feature type="transmembrane region" description="Helical" evidence="8">
    <location>
        <begin position="307"/>
        <end position="324"/>
    </location>
</feature>
<keyword evidence="3" id="KW-0328">Glycosyltransferase</keyword>
<accession>A0A0G1M5E1</accession>
<feature type="transmembrane region" description="Helical" evidence="8">
    <location>
        <begin position="382"/>
        <end position="402"/>
    </location>
</feature>
<dbReference type="EMBL" id="LCKS01000001">
    <property type="protein sequence ID" value="KKU03489.1"/>
    <property type="molecule type" value="Genomic_DNA"/>
</dbReference>
<evidence type="ECO:0000256" key="2">
    <source>
        <dbReference type="ARBA" id="ARBA00022475"/>
    </source>
</evidence>
<keyword evidence="4" id="KW-0808">Transferase</keyword>
<evidence type="ECO:0000256" key="4">
    <source>
        <dbReference type="ARBA" id="ARBA00022679"/>
    </source>
</evidence>
<dbReference type="PANTHER" id="PTHR33908">
    <property type="entry name" value="MANNOSYLTRANSFERASE YKCB-RELATED"/>
    <property type="match status" value="1"/>
</dbReference>
<comment type="caution">
    <text evidence="9">The sequence shown here is derived from an EMBL/GenBank/DDBJ whole genome shotgun (WGS) entry which is preliminary data.</text>
</comment>
<dbReference type="GO" id="GO:0009103">
    <property type="term" value="P:lipopolysaccharide biosynthetic process"/>
    <property type="evidence" value="ECO:0007669"/>
    <property type="project" value="UniProtKB-ARBA"/>
</dbReference>
<gene>
    <name evidence="9" type="ORF">UX05_C0001G0118</name>
</gene>
<dbReference type="Proteomes" id="UP000034264">
    <property type="component" value="Unassembled WGS sequence"/>
</dbReference>
<evidence type="ECO:0000313" key="9">
    <source>
        <dbReference type="EMBL" id="KKU03489.1"/>
    </source>
</evidence>
<comment type="subcellular location">
    <subcellularLocation>
        <location evidence="1">Cell membrane</location>
        <topology evidence="1">Multi-pass membrane protein</topology>
    </subcellularLocation>
</comment>
<reference evidence="9 10" key="1">
    <citation type="journal article" date="2015" name="Nature">
        <title>rRNA introns, odd ribosomes, and small enigmatic genomes across a large radiation of phyla.</title>
        <authorList>
            <person name="Brown C.T."/>
            <person name="Hug L.A."/>
            <person name="Thomas B.C."/>
            <person name="Sharon I."/>
            <person name="Castelle C.J."/>
            <person name="Singh A."/>
            <person name="Wilkins M.J."/>
            <person name="Williams K.H."/>
            <person name="Banfield J.F."/>
        </authorList>
    </citation>
    <scope>NUCLEOTIDE SEQUENCE [LARGE SCALE GENOMIC DNA]</scope>
</reference>
<keyword evidence="6 8" id="KW-1133">Transmembrane helix</keyword>
<keyword evidence="5 8" id="KW-0812">Transmembrane</keyword>
<sequence length="532" mass="60333">MRRLLILALIIGSLTRLLWISRYPAGFTADEAAFGYNAYSLLLTGRDEWGTPWWQLFFTNLRSFGDYKLPLYAFLAVPSVKIFGLTEFAVRLPNAIFGILAITSIYLLAKKLYLTSHPSPLKGEGNARGEVLGVTSALLLAISPWHIQLSRGAFEANLATFLLPMGIYLLLESHPLLSTLFFIASAYSYHSARLILPFILVFLFIYFRDKFKPLLIIPLLISLWGLTSPRVADVSIFSPTDNWLGVATRRFEARALGLPDQIARVFSNKLVYSLSTFTQNYISYFSPNFLFTSGAGESFYGMMPGRGVLYLIELPILIMALIYFIRRPSKLYLLLLLLLLISPIPAALAKGPGAAANRAAIMLPWLVIFLSTIIVRLPRKWLALLAGAYVISFVFFVEDYLYHSSYITAPSMSYGWRELVPRLKPFSDRFSDVRFSRSLSEPHIFVAFYSRFDPREYQKAAASWPRHIKFLDQFDGYYLGKYRFGDIHPQDPVITPTLFIGKPEDFPAGFPQYFQIDYPSSRPAIIVAQKLP</sequence>
<keyword evidence="7 8" id="KW-0472">Membrane</keyword>
<feature type="transmembrane region" description="Helical" evidence="8">
    <location>
        <begin position="331"/>
        <end position="349"/>
    </location>
</feature>
<dbReference type="PANTHER" id="PTHR33908:SF11">
    <property type="entry name" value="MEMBRANE PROTEIN"/>
    <property type="match status" value="1"/>
</dbReference>
<dbReference type="InterPro" id="IPR050297">
    <property type="entry name" value="LipidA_mod_glycosyltrf_83"/>
</dbReference>
<feature type="transmembrane region" description="Helical" evidence="8">
    <location>
        <begin position="355"/>
        <end position="375"/>
    </location>
</feature>
<dbReference type="AlphaFoldDB" id="A0A0G1M5E1"/>
<organism evidence="9 10">
    <name type="scientific">Candidatus Amesbacteria bacterium GW2011_GWC2_45_19</name>
    <dbReference type="NCBI Taxonomy" id="1618366"/>
    <lineage>
        <taxon>Bacteria</taxon>
        <taxon>Candidatus Amesiibacteriota</taxon>
    </lineage>
</organism>
<evidence type="ECO:0000256" key="6">
    <source>
        <dbReference type="ARBA" id="ARBA00022989"/>
    </source>
</evidence>
<evidence type="ECO:0000313" key="10">
    <source>
        <dbReference type="Proteomes" id="UP000034264"/>
    </source>
</evidence>
<evidence type="ECO:0000256" key="7">
    <source>
        <dbReference type="ARBA" id="ARBA00023136"/>
    </source>
</evidence>
<feature type="transmembrane region" description="Helical" evidence="8">
    <location>
        <begin position="191"/>
        <end position="207"/>
    </location>
</feature>
<dbReference type="GO" id="GO:0016763">
    <property type="term" value="F:pentosyltransferase activity"/>
    <property type="evidence" value="ECO:0007669"/>
    <property type="project" value="TreeGrafter"/>
</dbReference>
<evidence type="ECO:0000256" key="3">
    <source>
        <dbReference type="ARBA" id="ARBA00022676"/>
    </source>
</evidence>
<name>A0A0G1M5E1_9BACT</name>
<dbReference type="GO" id="GO:0005886">
    <property type="term" value="C:plasma membrane"/>
    <property type="evidence" value="ECO:0007669"/>
    <property type="project" value="UniProtKB-SubCell"/>
</dbReference>
<evidence type="ECO:0000256" key="8">
    <source>
        <dbReference type="SAM" id="Phobius"/>
    </source>
</evidence>
<keyword evidence="2" id="KW-1003">Cell membrane</keyword>